<gene>
    <name evidence="1" type="ORF">IAC08_08535</name>
</gene>
<reference evidence="1" key="1">
    <citation type="submission" date="2020-10" db="EMBL/GenBank/DDBJ databases">
        <authorList>
            <person name="Gilroy R."/>
        </authorList>
    </citation>
    <scope>NUCLEOTIDE SEQUENCE</scope>
    <source>
        <strain evidence="1">B1-3475</strain>
    </source>
</reference>
<organism evidence="1 2">
    <name type="scientific">Candidatus Cryptobacteroides intestinigallinarum</name>
    <dbReference type="NCBI Taxonomy" id="2840767"/>
    <lineage>
        <taxon>Bacteria</taxon>
        <taxon>Pseudomonadati</taxon>
        <taxon>Bacteroidota</taxon>
        <taxon>Bacteroidia</taxon>
        <taxon>Bacteroidales</taxon>
        <taxon>Candidatus Cryptobacteroides</taxon>
    </lineage>
</organism>
<evidence type="ECO:0000313" key="2">
    <source>
        <dbReference type="Proteomes" id="UP000823617"/>
    </source>
</evidence>
<dbReference type="SUPFAM" id="SSF53474">
    <property type="entry name" value="alpha/beta-Hydrolases"/>
    <property type="match status" value="1"/>
</dbReference>
<name>A0A9D9HM81_9BACT</name>
<protein>
    <recommendedName>
        <fullName evidence="3">Alpha/beta hydrolase</fullName>
    </recommendedName>
</protein>
<proteinExistence type="predicted"/>
<comment type="caution">
    <text evidence="1">The sequence shown here is derived from an EMBL/GenBank/DDBJ whole genome shotgun (WGS) entry which is preliminary data.</text>
</comment>
<dbReference type="EMBL" id="JADIMK010000091">
    <property type="protein sequence ID" value="MBO8456428.1"/>
    <property type="molecule type" value="Genomic_DNA"/>
</dbReference>
<dbReference type="Proteomes" id="UP000823617">
    <property type="component" value="Unassembled WGS sequence"/>
</dbReference>
<dbReference type="Gene3D" id="3.40.50.1820">
    <property type="entry name" value="alpha/beta hydrolase"/>
    <property type="match status" value="1"/>
</dbReference>
<sequence length="214" mass="24318">MIDNKNVLYIHGMGGGGDSRIPSILRDNMPEGVNVIVRTYSFDPETAWTQISSWLDELHPSVIVGESLGSLNAIRIKGLPHILVSPSLNAPLYLGHFAFLASLPGVTWLLDRVYKPREGDRQKLHFTSGTMRKYLALRREALANSPSQGSRDSFFAFFGRHDHYRRSGIVSIRTWRKYFGRDDTYMVYDGTHFMEEEFVISLLKPKILMALGLK</sequence>
<dbReference type="AlphaFoldDB" id="A0A9D9HM81"/>
<evidence type="ECO:0008006" key="3">
    <source>
        <dbReference type="Google" id="ProtNLM"/>
    </source>
</evidence>
<reference evidence="1" key="2">
    <citation type="journal article" date="2021" name="PeerJ">
        <title>Extensive microbial diversity within the chicken gut microbiome revealed by metagenomics and culture.</title>
        <authorList>
            <person name="Gilroy R."/>
            <person name="Ravi A."/>
            <person name="Getino M."/>
            <person name="Pursley I."/>
            <person name="Horton D.L."/>
            <person name="Alikhan N.F."/>
            <person name="Baker D."/>
            <person name="Gharbi K."/>
            <person name="Hall N."/>
            <person name="Watson M."/>
            <person name="Adriaenssens E.M."/>
            <person name="Foster-Nyarko E."/>
            <person name="Jarju S."/>
            <person name="Secka A."/>
            <person name="Antonio M."/>
            <person name="Oren A."/>
            <person name="Chaudhuri R.R."/>
            <person name="La Ragione R."/>
            <person name="Hildebrand F."/>
            <person name="Pallen M.J."/>
        </authorList>
    </citation>
    <scope>NUCLEOTIDE SEQUENCE</scope>
    <source>
        <strain evidence="1">B1-3475</strain>
    </source>
</reference>
<evidence type="ECO:0000313" key="1">
    <source>
        <dbReference type="EMBL" id="MBO8456428.1"/>
    </source>
</evidence>
<dbReference type="InterPro" id="IPR029058">
    <property type="entry name" value="AB_hydrolase_fold"/>
</dbReference>
<accession>A0A9D9HM81</accession>